<name>F1L0J3_ASCSU</name>
<dbReference type="EC" id="3.1.1.-" evidence="4"/>
<dbReference type="SUPFAM" id="SSF53474">
    <property type="entry name" value="alpha/beta-Hydrolases"/>
    <property type="match status" value="1"/>
</dbReference>
<evidence type="ECO:0000259" key="5">
    <source>
        <dbReference type="Pfam" id="PF00135"/>
    </source>
</evidence>
<dbReference type="InterPro" id="IPR050654">
    <property type="entry name" value="AChE-related_enzymes"/>
</dbReference>
<dbReference type="GO" id="GO:0006581">
    <property type="term" value="P:acetylcholine catabolic process"/>
    <property type="evidence" value="ECO:0007669"/>
    <property type="project" value="TreeGrafter"/>
</dbReference>
<reference evidence="6" key="1">
    <citation type="journal article" date="2011" name="Genome Res.">
        <title>Deep small RNA sequencing from the nematode Ascaris reveals conservation, functional diversification, and novel developmental profiles.</title>
        <authorList>
            <person name="Wang J."/>
            <person name="Czech B."/>
            <person name="Crunk A."/>
            <person name="Wallace A."/>
            <person name="Mitreva M."/>
            <person name="Hannon G.J."/>
            <person name="Davis R.E."/>
        </authorList>
    </citation>
    <scope>NUCLEOTIDE SEQUENCE</scope>
</reference>
<dbReference type="GO" id="GO:0019695">
    <property type="term" value="P:choline metabolic process"/>
    <property type="evidence" value="ECO:0007669"/>
    <property type="project" value="TreeGrafter"/>
</dbReference>
<organism evidence="6">
    <name type="scientific">Ascaris suum</name>
    <name type="common">Pig roundworm</name>
    <name type="synonym">Ascaris lumbricoides</name>
    <dbReference type="NCBI Taxonomy" id="6253"/>
    <lineage>
        <taxon>Eukaryota</taxon>
        <taxon>Metazoa</taxon>
        <taxon>Ecdysozoa</taxon>
        <taxon>Nematoda</taxon>
        <taxon>Chromadorea</taxon>
        <taxon>Rhabditida</taxon>
        <taxon>Spirurina</taxon>
        <taxon>Ascaridomorpha</taxon>
        <taxon>Ascaridoidea</taxon>
        <taxon>Ascarididae</taxon>
        <taxon>Ascaris</taxon>
    </lineage>
</organism>
<dbReference type="PROSITE" id="PS00941">
    <property type="entry name" value="CARBOXYLESTERASE_B_2"/>
    <property type="match status" value="1"/>
</dbReference>
<dbReference type="ESTHER" id="ascsu-f1l0j3">
    <property type="family name" value="Carb_B_Nematoda"/>
</dbReference>
<evidence type="ECO:0000256" key="1">
    <source>
        <dbReference type="ARBA" id="ARBA00005964"/>
    </source>
</evidence>
<dbReference type="PROSITE" id="PS00122">
    <property type="entry name" value="CARBOXYLESTERASE_B_1"/>
    <property type="match status" value="1"/>
</dbReference>
<sequence>MHLIPLILITGCFAFSKQPSEDENVRVTVHTSRGDIRGFHVNNALLKNFYKGEADVFLGVPYAIPPIGEKRFKKPEIIGKYDKTIEANRYGAICPQYEGETLAERFQTGMDEDCLTLNIFAPNVANKKSKYPVLVHIHGGGFKFGGVAEWMYHGIVSNLVRRDIIFVTLNYRVGMLGFFTTFTKQFPPNRGIWDQITALRWIQEEIVNFGGDPEKVTLIGHSAGACSASSLAQSPAVDDSLFRGVILLSCAAEVCFDKIYGTFTQSFDRAKQICSVEVDESGWTKEKINTVEECLSKLDHKQINAHEASTFRWNTVIDGELFTDVPSKMKWKNIPVMMGSTEDEYALYAEWALSTGKKTIANYTSEFVDESIRDWVKLIFGANRVQKIMQLVHEQYPPPAKSSSYIEHTKYMNRVLSDLIYIRAVGDEAITHIRQGNKNVWLWQIAFNTDYYSFYSYPDYKPVFHGMELFLLMQPDYAWTENTQPTRWGKAEEIAADKIAEEFIHFVKFGKPSDDWKPLNVKEMNFWKVDGKALANERKETYYSNGYGGKGYAFWRKIADEVANGEFDNIIRNDSHGEL</sequence>
<dbReference type="EMBL" id="JI169095">
    <property type="protein sequence ID" value="ADY43647.1"/>
    <property type="molecule type" value="mRNA"/>
</dbReference>
<evidence type="ECO:0000256" key="2">
    <source>
        <dbReference type="ARBA" id="ARBA00022487"/>
    </source>
</evidence>
<dbReference type="InterPro" id="IPR019819">
    <property type="entry name" value="Carboxylesterase_B_CS"/>
</dbReference>
<dbReference type="GO" id="GO:0003990">
    <property type="term" value="F:acetylcholinesterase activity"/>
    <property type="evidence" value="ECO:0007669"/>
    <property type="project" value="TreeGrafter"/>
</dbReference>
<feature type="domain" description="Carboxylesterase type B" evidence="5">
    <location>
        <begin position="28"/>
        <end position="534"/>
    </location>
</feature>
<keyword evidence="2" id="KW-0719">Serine esterase</keyword>
<comment type="similarity">
    <text evidence="1 4">Belongs to the type-B carboxylesterase/lipase family.</text>
</comment>
<dbReference type="Gene3D" id="3.40.50.1820">
    <property type="entry name" value="alpha/beta hydrolase"/>
    <property type="match status" value="1"/>
</dbReference>
<proteinExistence type="evidence at transcript level"/>
<dbReference type="InterPro" id="IPR029058">
    <property type="entry name" value="AB_hydrolase_fold"/>
</dbReference>
<accession>F1L0J3</accession>
<keyword evidence="3 4" id="KW-0378">Hydrolase</keyword>
<dbReference type="InterPro" id="IPR002018">
    <property type="entry name" value="CarbesteraseB"/>
</dbReference>
<protein>
    <recommendedName>
        <fullName evidence="4">Carboxylic ester hydrolase</fullName>
        <ecNumber evidence="4">3.1.1.-</ecNumber>
    </recommendedName>
</protein>
<dbReference type="GO" id="GO:0005615">
    <property type="term" value="C:extracellular space"/>
    <property type="evidence" value="ECO:0007669"/>
    <property type="project" value="TreeGrafter"/>
</dbReference>
<dbReference type="Pfam" id="PF00135">
    <property type="entry name" value="COesterase"/>
    <property type="match status" value="1"/>
</dbReference>
<dbReference type="InterPro" id="IPR019826">
    <property type="entry name" value="Carboxylesterase_B_AS"/>
</dbReference>
<dbReference type="GO" id="GO:0005886">
    <property type="term" value="C:plasma membrane"/>
    <property type="evidence" value="ECO:0007669"/>
    <property type="project" value="TreeGrafter"/>
</dbReference>
<evidence type="ECO:0000256" key="3">
    <source>
        <dbReference type="ARBA" id="ARBA00022801"/>
    </source>
</evidence>
<dbReference type="PANTHER" id="PTHR43918">
    <property type="entry name" value="ACETYLCHOLINESTERASE"/>
    <property type="match status" value="1"/>
</dbReference>
<dbReference type="AlphaFoldDB" id="F1L0J3"/>
<dbReference type="PANTHER" id="PTHR43918:SF15">
    <property type="entry name" value="CARBOXYLIC ESTER HYDROLASE"/>
    <property type="match status" value="1"/>
</dbReference>
<evidence type="ECO:0000313" key="6">
    <source>
        <dbReference type="EMBL" id="ADY43647.1"/>
    </source>
</evidence>
<evidence type="ECO:0000256" key="4">
    <source>
        <dbReference type="RuleBase" id="RU361235"/>
    </source>
</evidence>